<dbReference type="Proteomes" id="UP000887576">
    <property type="component" value="Unplaced"/>
</dbReference>
<name>A0AC34RGY8_9BILA</name>
<sequence>MVIFIILFGILPWITLGENVQNSTGIKIKVGHIGAISGMPKTEIVLEICRQELWKSGILNKDLDLEIISQMGCGESFEGVAVGANMYHQKGVKAFIGPYCNAELDAVSKMAAYWNVPIIGYMASSNVFIDKTIYKTQARVSLRTTNSLALAVHALLKHYSWSRVAIVTNTGTMAFDRTTAFEEIFHQKQITVTKKIMFDENADAKTMIASGYINDIKNSARIIICMFSSTRKMAIEFMQAIVDQNMDSHDFVYIFPWLQAENKEVAPWIGNDGQILQNIKSHFANTIIVDDVNGFDNSMVTPLKERIEANGLSID</sequence>
<evidence type="ECO:0000313" key="2">
    <source>
        <dbReference type="WBParaSite" id="JU765_v2.g6459.t1"/>
    </source>
</evidence>
<protein>
    <submittedName>
        <fullName evidence="2">Receptor ligand binding region domain-containing protein</fullName>
    </submittedName>
</protein>
<reference evidence="2" key="1">
    <citation type="submission" date="2022-11" db="UniProtKB">
        <authorList>
            <consortium name="WormBaseParasite"/>
        </authorList>
    </citation>
    <scope>IDENTIFICATION</scope>
</reference>
<accession>A0AC34RGY8</accession>
<evidence type="ECO:0000313" key="1">
    <source>
        <dbReference type="Proteomes" id="UP000887576"/>
    </source>
</evidence>
<organism evidence="1 2">
    <name type="scientific">Panagrolaimus sp. JU765</name>
    <dbReference type="NCBI Taxonomy" id="591449"/>
    <lineage>
        <taxon>Eukaryota</taxon>
        <taxon>Metazoa</taxon>
        <taxon>Ecdysozoa</taxon>
        <taxon>Nematoda</taxon>
        <taxon>Chromadorea</taxon>
        <taxon>Rhabditida</taxon>
        <taxon>Tylenchina</taxon>
        <taxon>Panagrolaimomorpha</taxon>
        <taxon>Panagrolaimoidea</taxon>
        <taxon>Panagrolaimidae</taxon>
        <taxon>Panagrolaimus</taxon>
    </lineage>
</organism>
<proteinExistence type="predicted"/>
<dbReference type="WBParaSite" id="JU765_v2.g6459.t1">
    <property type="protein sequence ID" value="JU765_v2.g6459.t1"/>
    <property type="gene ID" value="JU765_v2.g6459"/>
</dbReference>